<evidence type="ECO:0000259" key="1">
    <source>
        <dbReference type="Pfam" id="PF26563"/>
    </source>
</evidence>
<dbReference type="PANTHER" id="PTHR43384:SF11">
    <property type="entry name" value="SEPTUM SITE DETERMINING PROTEIN"/>
    <property type="match status" value="1"/>
</dbReference>
<dbReference type="EMBL" id="RCZG01000013">
    <property type="protein sequence ID" value="TPG31217.1"/>
    <property type="molecule type" value="Genomic_DNA"/>
</dbReference>
<dbReference type="Pfam" id="PF26563">
    <property type="entry name" value="Rv3660c_N"/>
    <property type="match status" value="1"/>
</dbReference>
<dbReference type="Proteomes" id="UP000320095">
    <property type="component" value="Unassembled WGS sequence"/>
</dbReference>
<dbReference type="SUPFAM" id="SSF52540">
    <property type="entry name" value="P-loop containing nucleoside triphosphate hydrolases"/>
    <property type="match status" value="1"/>
</dbReference>
<dbReference type="InterPro" id="IPR027417">
    <property type="entry name" value="P-loop_NTPase"/>
</dbReference>
<dbReference type="NCBIfam" id="TIGR03815">
    <property type="entry name" value="CpaE_hom_Actino"/>
    <property type="match status" value="1"/>
</dbReference>
<accession>A0A502E0V3</accession>
<dbReference type="OrthoDB" id="3252838at2"/>
<feature type="domain" description="Rv3660c-like CheY-like N-terminal" evidence="1">
    <location>
        <begin position="11"/>
        <end position="116"/>
    </location>
</feature>
<dbReference type="GO" id="GO:0005829">
    <property type="term" value="C:cytosol"/>
    <property type="evidence" value="ECO:0007669"/>
    <property type="project" value="TreeGrafter"/>
</dbReference>
<dbReference type="AlphaFoldDB" id="A0A502E0V3"/>
<dbReference type="GO" id="GO:0009898">
    <property type="term" value="C:cytoplasmic side of plasma membrane"/>
    <property type="evidence" value="ECO:0007669"/>
    <property type="project" value="TreeGrafter"/>
</dbReference>
<evidence type="ECO:0000313" key="3">
    <source>
        <dbReference type="Proteomes" id="UP000320095"/>
    </source>
</evidence>
<dbReference type="InterPro" id="IPR059050">
    <property type="entry name" value="Rv3660c_N"/>
</dbReference>
<protein>
    <submittedName>
        <fullName evidence="2">AAA family ATPase</fullName>
    </submittedName>
</protein>
<comment type="caution">
    <text evidence="2">The sequence shown here is derived from an EMBL/GenBank/DDBJ whole genome shotgun (WGS) entry which is preliminary data.</text>
</comment>
<gene>
    <name evidence="2" type="ORF">EAH80_24785</name>
</gene>
<dbReference type="InterPro" id="IPR022521">
    <property type="entry name" value="Rv3660c"/>
</dbReference>
<dbReference type="GO" id="GO:0005524">
    <property type="term" value="F:ATP binding"/>
    <property type="evidence" value="ECO:0007669"/>
    <property type="project" value="TreeGrafter"/>
</dbReference>
<sequence length="357" mass="36229">MGTNNGILSLVVDPTLRPEVDRIAAAAGVRVVHAGEPSSRKVWAAASAVVLDVAGARRCAELGLPRRDRVLVIGDVEPMAEHWKIAISVGAQRVLRLPADDAELVSELSEAAEAGGDAGRRGAVLAVIGGCGGAGATVFATALAHAAPRAVLVDVDPWSGGIDLTVGSERDPGLRWPDLALGGGRITHSALAAALPSRHGVAVLSSGQTGHEIDAGALAAVIDGACRGSATVICDLPRRATSAVGTALDAADLVVLVVPADTRSCAASASIGQWLAEINPNVGLVVRGPAPGGLRSTDVARITGLPLLAAMRPQPGLAADLDNDGMRPRSRSPLMSGARRVLEVLHRQPGTTDELAA</sequence>
<dbReference type="Gene3D" id="3.40.50.300">
    <property type="entry name" value="P-loop containing nucleotide triphosphate hydrolases"/>
    <property type="match status" value="1"/>
</dbReference>
<name>A0A502E0V3_9MYCO</name>
<dbReference type="GO" id="GO:0051782">
    <property type="term" value="P:negative regulation of cell division"/>
    <property type="evidence" value="ECO:0007669"/>
    <property type="project" value="TreeGrafter"/>
</dbReference>
<organism evidence="2 3">
    <name type="scientific">Mycolicibacterium hodleri</name>
    <dbReference type="NCBI Taxonomy" id="49897"/>
    <lineage>
        <taxon>Bacteria</taxon>
        <taxon>Bacillati</taxon>
        <taxon>Actinomycetota</taxon>
        <taxon>Actinomycetes</taxon>
        <taxon>Mycobacteriales</taxon>
        <taxon>Mycobacteriaceae</taxon>
        <taxon>Mycolicibacterium</taxon>
    </lineage>
</organism>
<dbReference type="GO" id="GO:0016887">
    <property type="term" value="F:ATP hydrolysis activity"/>
    <property type="evidence" value="ECO:0007669"/>
    <property type="project" value="TreeGrafter"/>
</dbReference>
<dbReference type="PANTHER" id="PTHR43384">
    <property type="entry name" value="SEPTUM SITE-DETERMINING PROTEIN MIND HOMOLOG, CHLOROPLASTIC-RELATED"/>
    <property type="match status" value="1"/>
</dbReference>
<evidence type="ECO:0000313" key="2">
    <source>
        <dbReference type="EMBL" id="TPG31217.1"/>
    </source>
</evidence>
<reference evidence="2 3" key="1">
    <citation type="journal article" date="2019" name="Environ. Microbiol.">
        <title>Species interactions and distinct microbial communities in high Arctic permafrost affected cryosols are associated with the CH4 and CO2 gas fluxes.</title>
        <authorList>
            <person name="Altshuler I."/>
            <person name="Hamel J."/>
            <person name="Turney S."/>
            <person name="Magnuson E."/>
            <person name="Levesque R."/>
            <person name="Greer C."/>
            <person name="Whyte L.G."/>
        </authorList>
    </citation>
    <scope>NUCLEOTIDE SEQUENCE [LARGE SCALE GENOMIC DNA]</scope>
    <source>
        <strain evidence="2 3">S5.20</strain>
    </source>
</reference>
<dbReference type="InterPro" id="IPR050625">
    <property type="entry name" value="ParA/MinD_ATPase"/>
</dbReference>
<keyword evidence="3" id="KW-1185">Reference proteome</keyword>
<dbReference type="RefSeq" id="WP_140697106.1">
    <property type="nucleotide sequence ID" value="NZ_RCZG01000013.1"/>
</dbReference>
<proteinExistence type="predicted"/>